<feature type="domain" description="Multidrug resistance protein MdtA-like alpha-helical hairpin" evidence="4">
    <location>
        <begin position="123"/>
        <end position="200"/>
    </location>
</feature>
<dbReference type="InterPro" id="IPR058625">
    <property type="entry name" value="MdtA-like_BSH"/>
</dbReference>
<dbReference type="Gene3D" id="2.40.50.100">
    <property type="match status" value="1"/>
</dbReference>
<dbReference type="Pfam" id="PF25944">
    <property type="entry name" value="Beta-barrel_RND"/>
    <property type="match status" value="1"/>
</dbReference>
<evidence type="ECO:0000256" key="1">
    <source>
        <dbReference type="ARBA" id="ARBA00004196"/>
    </source>
</evidence>
<dbReference type="InterPro" id="IPR058624">
    <property type="entry name" value="MdtA-like_HH"/>
</dbReference>
<dbReference type="InterPro" id="IPR058627">
    <property type="entry name" value="MdtA-like_C"/>
</dbReference>
<dbReference type="Pfam" id="PF25876">
    <property type="entry name" value="HH_MFP_RND"/>
    <property type="match status" value="1"/>
</dbReference>
<accession>A0A4Q0SZ55</accession>
<feature type="domain" description="Multidrug resistance protein MdtA-like C-terminal permuted SH3" evidence="7">
    <location>
        <begin position="331"/>
        <end position="391"/>
    </location>
</feature>
<dbReference type="Gene3D" id="2.40.420.20">
    <property type="match status" value="1"/>
</dbReference>
<sequence>MNEQRQHAPATMVFNSFRGAVTAAVFLVSAGVLAGCGEKKAAPTGPPPPTPVTVVTVNPIDVPLTNEWVGTLDGYVNAQIQPQASGFLIKQDYKEGTPVAKGQVLFEIDPRPFQAALDQAKGQLEQAKGQVALAQAQLGLAVINVNRDTPLAQARAIAQSTLDNDTQQKAQSEASVKSAQASVTAAEAAVENAKLNLGFTYVRSLISGVAGQATTQVGNLVNGQSVLTSVSQLNPIKVYFSIGDAEYLTLINRAHQGGGDLLKATADVPLSLTLASGDPYPLKGRIAFVDRQMNPQTGAIRVAASFPNPGNVLRPGQFGRVKAETELRHGALVIPQVAVQEFQGTQQVFLAGADNKVHVATVKLGAQVGTNWVVDSGIAPGSKVITDNLQKLGEGAPVNPHEGPAVAPTTQATTSEGK</sequence>
<comment type="caution">
    <text evidence="8">The sequence shown here is derived from an EMBL/GenBank/DDBJ whole genome shotgun (WGS) entry which is preliminary data.</text>
</comment>
<dbReference type="SUPFAM" id="SSF111369">
    <property type="entry name" value="HlyD-like secretion proteins"/>
    <property type="match status" value="1"/>
</dbReference>
<evidence type="ECO:0000256" key="3">
    <source>
        <dbReference type="SAM" id="MobiDB-lite"/>
    </source>
</evidence>
<evidence type="ECO:0000259" key="6">
    <source>
        <dbReference type="Pfam" id="PF25944"/>
    </source>
</evidence>
<evidence type="ECO:0000259" key="4">
    <source>
        <dbReference type="Pfam" id="PF25876"/>
    </source>
</evidence>
<dbReference type="Gene3D" id="2.40.30.170">
    <property type="match status" value="1"/>
</dbReference>
<feature type="domain" description="Multidrug resistance protein MdtA-like beta-barrel" evidence="6">
    <location>
        <begin position="235"/>
        <end position="323"/>
    </location>
</feature>
<dbReference type="AlphaFoldDB" id="A0A4Q0SZ55"/>
<dbReference type="Proteomes" id="UP000289437">
    <property type="component" value="Unassembled WGS sequence"/>
</dbReference>
<dbReference type="NCBIfam" id="TIGR01730">
    <property type="entry name" value="RND_mfp"/>
    <property type="match status" value="1"/>
</dbReference>
<evidence type="ECO:0000259" key="5">
    <source>
        <dbReference type="Pfam" id="PF25917"/>
    </source>
</evidence>
<comment type="similarity">
    <text evidence="2">Belongs to the membrane fusion protein (MFP) (TC 8.A.1) family.</text>
</comment>
<keyword evidence="9" id="KW-1185">Reference proteome</keyword>
<dbReference type="Pfam" id="PF25967">
    <property type="entry name" value="RND-MFP_C"/>
    <property type="match status" value="1"/>
</dbReference>
<dbReference type="PANTHER" id="PTHR30158">
    <property type="entry name" value="ACRA/E-RELATED COMPONENT OF DRUG EFFLUX TRANSPORTER"/>
    <property type="match status" value="1"/>
</dbReference>
<feature type="region of interest" description="Disordered" evidence="3">
    <location>
        <begin position="392"/>
        <end position="418"/>
    </location>
</feature>
<evidence type="ECO:0000256" key="2">
    <source>
        <dbReference type="ARBA" id="ARBA00009477"/>
    </source>
</evidence>
<evidence type="ECO:0000259" key="7">
    <source>
        <dbReference type="Pfam" id="PF25967"/>
    </source>
</evidence>
<reference evidence="9" key="2">
    <citation type="submission" date="2019-02" db="EMBL/GenBank/DDBJ databases">
        <title>Granulicella sibirica sp. nov., a psychrotolerant acidobacterium isolated from an organic soil layer in forested tundra, West Siberia.</title>
        <authorList>
            <person name="Oshkin I.Y."/>
            <person name="Kulichevskaya I.S."/>
            <person name="Rijpstra W.I.C."/>
            <person name="Sinninghe Damste J.S."/>
            <person name="Rakitin A.L."/>
            <person name="Ravin N.V."/>
            <person name="Dedysh S.N."/>
        </authorList>
    </citation>
    <scope>NUCLEOTIDE SEQUENCE [LARGE SCALE GENOMIC DNA]</scope>
    <source>
        <strain evidence="9">AF10</strain>
    </source>
</reference>
<reference evidence="8 9" key="1">
    <citation type="submission" date="2018-11" db="EMBL/GenBank/DDBJ databases">
        <authorList>
            <person name="Mardanov A.V."/>
            <person name="Ravin N.V."/>
            <person name="Dedysh S.N."/>
        </authorList>
    </citation>
    <scope>NUCLEOTIDE SEQUENCE [LARGE SCALE GENOMIC DNA]</scope>
    <source>
        <strain evidence="8 9">AF10</strain>
    </source>
</reference>
<dbReference type="GO" id="GO:0022857">
    <property type="term" value="F:transmembrane transporter activity"/>
    <property type="evidence" value="ECO:0007669"/>
    <property type="project" value="InterPro"/>
</dbReference>
<dbReference type="OrthoDB" id="9801814at2"/>
<dbReference type="InterPro" id="IPR058626">
    <property type="entry name" value="MdtA-like_b-barrel"/>
</dbReference>
<protein>
    <submittedName>
        <fullName evidence="8">Putative Co/Zn/Cd efflux system membrane fusion protein</fullName>
    </submittedName>
</protein>
<dbReference type="GO" id="GO:0005886">
    <property type="term" value="C:plasma membrane"/>
    <property type="evidence" value="ECO:0007669"/>
    <property type="project" value="TreeGrafter"/>
</dbReference>
<dbReference type="GO" id="GO:0046677">
    <property type="term" value="P:response to antibiotic"/>
    <property type="evidence" value="ECO:0007669"/>
    <property type="project" value="TreeGrafter"/>
</dbReference>
<evidence type="ECO:0000313" key="8">
    <source>
        <dbReference type="EMBL" id="RXH54819.1"/>
    </source>
</evidence>
<name>A0A4Q0SZ55_9BACT</name>
<dbReference type="GO" id="GO:0030313">
    <property type="term" value="C:cell envelope"/>
    <property type="evidence" value="ECO:0007669"/>
    <property type="project" value="UniProtKB-SubCell"/>
</dbReference>
<dbReference type="EMBL" id="RDSM01000003">
    <property type="protein sequence ID" value="RXH54819.1"/>
    <property type="molecule type" value="Genomic_DNA"/>
</dbReference>
<organism evidence="8 9">
    <name type="scientific">Granulicella sibirica</name>
    <dbReference type="NCBI Taxonomy" id="2479048"/>
    <lineage>
        <taxon>Bacteria</taxon>
        <taxon>Pseudomonadati</taxon>
        <taxon>Acidobacteriota</taxon>
        <taxon>Terriglobia</taxon>
        <taxon>Terriglobales</taxon>
        <taxon>Acidobacteriaceae</taxon>
        <taxon>Granulicella</taxon>
    </lineage>
</organism>
<gene>
    <name evidence="8" type="ORF">GRAN_3923</name>
</gene>
<comment type="subcellular location">
    <subcellularLocation>
        <location evidence="1">Cell envelope</location>
    </subcellularLocation>
</comment>
<evidence type="ECO:0000313" key="9">
    <source>
        <dbReference type="Proteomes" id="UP000289437"/>
    </source>
</evidence>
<dbReference type="RefSeq" id="WP_128914550.1">
    <property type="nucleotide sequence ID" value="NZ_RDSM01000003.1"/>
</dbReference>
<dbReference type="Pfam" id="PF25917">
    <property type="entry name" value="BSH_RND"/>
    <property type="match status" value="1"/>
</dbReference>
<proteinExistence type="inferred from homology"/>
<feature type="domain" description="Multidrug resistance protein MdtA-like barrel-sandwich hybrid" evidence="5">
    <location>
        <begin position="78"/>
        <end position="222"/>
    </location>
</feature>
<dbReference type="InterPro" id="IPR006143">
    <property type="entry name" value="RND_pump_MFP"/>
</dbReference>
<feature type="compositionally biased region" description="Polar residues" evidence="3">
    <location>
        <begin position="408"/>
        <end position="418"/>
    </location>
</feature>
<dbReference type="Gene3D" id="1.10.287.470">
    <property type="entry name" value="Helix hairpin bin"/>
    <property type="match status" value="1"/>
</dbReference>